<dbReference type="EMBL" id="HBEX01000118">
    <property type="protein sequence ID" value="CAD8595243.1"/>
    <property type="molecule type" value="Transcribed_RNA"/>
</dbReference>
<name>A0A7S0KWQ0_9STRA</name>
<proteinExistence type="predicted"/>
<dbReference type="AlphaFoldDB" id="A0A7S0KWQ0"/>
<evidence type="ECO:0000313" key="2">
    <source>
        <dbReference type="EMBL" id="CAD8595243.1"/>
    </source>
</evidence>
<organism evidence="2">
    <name type="scientific">Asterionellopsis glacialis</name>
    <dbReference type="NCBI Taxonomy" id="33640"/>
    <lineage>
        <taxon>Eukaryota</taxon>
        <taxon>Sar</taxon>
        <taxon>Stramenopiles</taxon>
        <taxon>Ochrophyta</taxon>
        <taxon>Bacillariophyta</taxon>
        <taxon>Fragilariophyceae</taxon>
        <taxon>Fragilariophycidae</taxon>
        <taxon>Fragilariales</taxon>
        <taxon>Fragilariaceae</taxon>
        <taxon>Asterionellopsis</taxon>
    </lineage>
</organism>
<accession>A0A7S0KWQ0</accession>
<gene>
    <name evidence="2" type="ORF">AGLA0713_LOCUS71</name>
</gene>
<sequence>MIFLGMDANGAPISVPAAFAKTLVTAPAPAPEPTPTAQAAPNLQNPLLSNLFTGSSLNMTNALGNLVNPHMQLFPQLAATGNQFQNNAAAQSLLLSLGSTAGASGGGFQVDPTALLAAQQGIVNHPSLAGNVNPLLSGYNPILSTDQVLSAPNASASNSAQQTSAAGPTPAPSTSVAHSEITATTPSNGEQGRTALLYIPCDDDELSDYQCLIRKQIEVFEAQAEDVQSNAQGRNKPIKLGQVGIRCKHCASCAPRNRLRGATYYPAKLNGLYQAAQNMASSHIVGNCEKIPSNLKQLLRNLKDRKSPAGGGKQYWADGAKVLGIHDNDSILRFAKKVPSEETEE</sequence>
<protein>
    <submittedName>
        <fullName evidence="2">Uncharacterized protein</fullName>
    </submittedName>
</protein>
<feature type="compositionally biased region" description="Low complexity" evidence="1">
    <location>
        <begin position="153"/>
        <end position="166"/>
    </location>
</feature>
<evidence type="ECO:0000256" key="1">
    <source>
        <dbReference type="SAM" id="MobiDB-lite"/>
    </source>
</evidence>
<feature type="compositionally biased region" description="Polar residues" evidence="1">
    <location>
        <begin position="172"/>
        <end position="189"/>
    </location>
</feature>
<feature type="region of interest" description="Disordered" evidence="1">
    <location>
        <begin position="153"/>
        <end position="189"/>
    </location>
</feature>
<reference evidence="2" key="1">
    <citation type="submission" date="2021-01" db="EMBL/GenBank/DDBJ databases">
        <authorList>
            <person name="Corre E."/>
            <person name="Pelletier E."/>
            <person name="Niang G."/>
            <person name="Scheremetjew M."/>
            <person name="Finn R."/>
            <person name="Kale V."/>
            <person name="Holt S."/>
            <person name="Cochrane G."/>
            <person name="Meng A."/>
            <person name="Brown T."/>
            <person name="Cohen L."/>
        </authorList>
    </citation>
    <scope>NUCLEOTIDE SEQUENCE</scope>
</reference>